<gene>
    <name evidence="1" type="ORF">AS194_11250</name>
</gene>
<dbReference type="InterPro" id="IPR053842">
    <property type="entry name" value="NikA-like"/>
</dbReference>
<evidence type="ECO:0000313" key="2">
    <source>
        <dbReference type="Proteomes" id="UP000051202"/>
    </source>
</evidence>
<protein>
    <submittedName>
        <fullName evidence="1">Mobilization protein</fullName>
    </submittedName>
</protein>
<accession>A0A0T6DP21</accession>
<sequence>MPPISGKKRTKEIAIRVTEDELAALKKRQQGTTMAGWMRDLGLGVTPMKPADPELVRALGRIGSNLNQVTKHVNIDKALDENVLEQIKAIRVSIDALLNEHLRGES</sequence>
<keyword evidence="2" id="KW-1185">Reference proteome</keyword>
<dbReference type="RefSeq" id="WP_058025522.1">
    <property type="nucleotide sequence ID" value="NZ_LNDJ01000098.1"/>
</dbReference>
<dbReference type="AlphaFoldDB" id="A0A0T6DP21"/>
<dbReference type="STRING" id="554343.AS194_11250"/>
<dbReference type="Pfam" id="PF21983">
    <property type="entry name" value="NikA-like"/>
    <property type="match status" value="1"/>
</dbReference>
<name>A0A0T6DP21_9GAMM</name>
<evidence type="ECO:0000313" key="1">
    <source>
        <dbReference type="EMBL" id="KRU21701.1"/>
    </source>
</evidence>
<dbReference type="EMBL" id="LNDJ01000098">
    <property type="protein sequence ID" value="KRU21701.1"/>
    <property type="molecule type" value="Genomic_DNA"/>
</dbReference>
<reference evidence="1 2" key="1">
    <citation type="submission" date="2015-11" db="EMBL/GenBank/DDBJ databases">
        <title>Permanent draft genome of Psychrobacter piscatorii LQ58.</title>
        <authorList>
            <person name="Zhou M."/>
            <person name="Dong B."/>
            <person name="Liu Q."/>
        </authorList>
    </citation>
    <scope>NUCLEOTIDE SEQUENCE [LARGE SCALE GENOMIC DNA]</scope>
    <source>
        <strain evidence="1 2">LQ58</strain>
    </source>
</reference>
<dbReference type="Proteomes" id="UP000051202">
    <property type="component" value="Unassembled WGS sequence"/>
</dbReference>
<organism evidence="1 2">
    <name type="scientific">Psychrobacter piscatorii</name>
    <dbReference type="NCBI Taxonomy" id="554343"/>
    <lineage>
        <taxon>Bacteria</taxon>
        <taxon>Pseudomonadati</taxon>
        <taxon>Pseudomonadota</taxon>
        <taxon>Gammaproteobacteria</taxon>
        <taxon>Moraxellales</taxon>
        <taxon>Moraxellaceae</taxon>
        <taxon>Psychrobacter</taxon>
    </lineage>
</organism>
<proteinExistence type="predicted"/>
<comment type="caution">
    <text evidence="1">The sequence shown here is derived from an EMBL/GenBank/DDBJ whole genome shotgun (WGS) entry which is preliminary data.</text>
</comment>